<accession>A0ABD6D6U9</accession>
<dbReference type="InterPro" id="IPR017476">
    <property type="entry name" value="UDP-Glc/GDP-Man"/>
</dbReference>
<dbReference type="RefSeq" id="WP_256395651.1">
    <property type="nucleotide sequence ID" value="NZ_JANHDJ010000002.1"/>
</dbReference>
<protein>
    <recommendedName>
        <fullName evidence="3">UDP-N-acetyl-D-mannosamine dehydrogenase</fullName>
        <ecNumber evidence="2">1.1.1.336</ecNumber>
    </recommendedName>
    <alternativeName>
        <fullName evidence="6">UDP-ManNAc 6-dehydrogenase</fullName>
    </alternativeName>
</protein>
<gene>
    <name evidence="11" type="ORF">ACFSBW_08825</name>
</gene>
<feature type="region of interest" description="Disordered" evidence="9">
    <location>
        <begin position="452"/>
        <end position="478"/>
    </location>
</feature>
<dbReference type="InterPro" id="IPR036220">
    <property type="entry name" value="UDP-Glc/GDP-Man_DH_C_sf"/>
</dbReference>
<dbReference type="Pfam" id="PF03720">
    <property type="entry name" value="UDPG_MGDP_dh_C"/>
    <property type="match status" value="1"/>
</dbReference>
<dbReference type="InterPro" id="IPR036291">
    <property type="entry name" value="NAD(P)-bd_dom_sf"/>
</dbReference>
<evidence type="ECO:0000256" key="5">
    <source>
        <dbReference type="ARBA" id="ARBA00023027"/>
    </source>
</evidence>
<dbReference type="SUPFAM" id="SSF48179">
    <property type="entry name" value="6-phosphogluconate dehydrogenase C-terminal domain-like"/>
    <property type="match status" value="1"/>
</dbReference>
<dbReference type="InterPro" id="IPR028359">
    <property type="entry name" value="UDP_ManNAc/GlcNAc_DH"/>
</dbReference>
<dbReference type="EC" id="1.1.1.336" evidence="2"/>
<feature type="domain" description="UDP-glucose/GDP-mannose dehydrogenase C-terminal" evidence="10">
    <location>
        <begin position="342"/>
        <end position="436"/>
    </location>
</feature>
<comment type="catalytic activity">
    <reaction evidence="7">
        <text>UDP-N-acetyl-alpha-D-mannosamine + 2 NAD(+) + H2O = UDP-N-acetyl-alpha-D-mannosaminouronate + 2 NADH + 3 H(+)</text>
        <dbReference type="Rhea" id="RHEA:25780"/>
        <dbReference type="ChEBI" id="CHEBI:15377"/>
        <dbReference type="ChEBI" id="CHEBI:15378"/>
        <dbReference type="ChEBI" id="CHEBI:57540"/>
        <dbReference type="ChEBI" id="CHEBI:57945"/>
        <dbReference type="ChEBI" id="CHEBI:68623"/>
        <dbReference type="ChEBI" id="CHEBI:70731"/>
        <dbReference type="EC" id="1.1.1.336"/>
    </reaction>
</comment>
<evidence type="ECO:0000256" key="1">
    <source>
        <dbReference type="ARBA" id="ARBA00006601"/>
    </source>
</evidence>
<evidence type="ECO:0000256" key="8">
    <source>
        <dbReference type="PIRNR" id="PIRNR000124"/>
    </source>
</evidence>
<sequence>MTDSIGLYGSGLDESRQEAALLNGEVPVAVYGLGKMGLPLAGVYAELTGNVTGADVDPGVVASVTRGECHVDGEPGLAELVEETVGKGALRAVDDPAAAADGARLHVVIVPTLITDEGQADLTIVESVVEDIAAGLQEGDLVVIESTVPPRTCEDVVVPRLAAESGLDRGEFGVAFCPERTESGRALRDIRGSWPKVVGGVDSESTRAAALVYDQVTDNDVIRASDATTAESVKVFEGVYRDVNIALANELATYTDALGIDVREAIAVANTVDESDILRPGPGVGGHCIPYYPYFLFGEFDVESPLLRTAREVNDEMPAFVVGKLASLLADRGRSLDDATVLVLGGTYRAGVAETRASPAIGVTETLAANGAAVDIVDPMLDSFDEFDATPVEMTDSYQTAYDGIVLVTAHATFEAFDWAAFDDPIVVDTRAVLDPDAIAHDIYPIGGRGDVDIAAQTRSPPAADSPADTAATDGGED</sequence>
<evidence type="ECO:0000256" key="6">
    <source>
        <dbReference type="ARBA" id="ARBA00030172"/>
    </source>
</evidence>
<dbReference type="InterPro" id="IPR001732">
    <property type="entry name" value="UDP-Glc/GDP-Man_DH_N"/>
</dbReference>
<evidence type="ECO:0000256" key="4">
    <source>
        <dbReference type="ARBA" id="ARBA00023002"/>
    </source>
</evidence>
<keyword evidence="12" id="KW-1185">Reference proteome</keyword>
<dbReference type="GO" id="GO:0089714">
    <property type="term" value="F:UDP-N-acetyl-D-mannosamine dehydrogenase activity"/>
    <property type="evidence" value="ECO:0007669"/>
    <property type="project" value="UniProtKB-EC"/>
</dbReference>
<dbReference type="PANTHER" id="PTHR43491">
    <property type="entry name" value="UDP-N-ACETYL-D-MANNOSAMINE DEHYDROGENASE"/>
    <property type="match status" value="1"/>
</dbReference>
<keyword evidence="4" id="KW-0560">Oxidoreductase</keyword>
<dbReference type="InterPro" id="IPR008927">
    <property type="entry name" value="6-PGluconate_DH-like_C_sf"/>
</dbReference>
<keyword evidence="5" id="KW-0520">NAD</keyword>
<organism evidence="11 12">
    <name type="scientific">Halohasta litorea</name>
    <dbReference type="NCBI Taxonomy" id="869891"/>
    <lineage>
        <taxon>Archaea</taxon>
        <taxon>Methanobacteriati</taxon>
        <taxon>Methanobacteriota</taxon>
        <taxon>Stenosarchaea group</taxon>
        <taxon>Halobacteria</taxon>
        <taxon>Halobacteriales</taxon>
        <taxon>Haloferacaceae</taxon>
        <taxon>Halohasta</taxon>
    </lineage>
</organism>
<dbReference type="PIRSF" id="PIRSF500136">
    <property type="entry name" value="UDP_ManNAc_DH"/>
    <property type="match status" value="1"/>
</dbReference>
<evidence type="ECO:0000256" key="9">
    <source>
        <dbReference type="SAM" id="MobiDB-lite"/>
    </source>
</evidence>
<dbReference type="PANTHER" id="PTHR43491:SF2">
    <property type="entry name" value="UDP-N-ACETYL-D-MANNOSAMINE DEHYDROGENASE"/>
    <property type="match status" value="1"/>
</dbReference>
<evidence type="ECO:0000256" key="3">
    <source>
        <dbReference type="ARBA" id="ARBA00016796"/>
    </source>
</evidence>
<evidence type="ECO:0000256" key="2">
    <source>
        <dbReference type="ARBA" id="ARBA00012935"/>
    </source>
</evidence>
<evidence type="ECO:0000313" key="11">
    <source>
        <dbReference type="EMBL" id="MFD1641974.1"/>
    </source>
</evidence>
<dbReference type="Pfam" id="PF03721">
    <property type="entry name" value="UDPG_MGDP_dh_N"/>
    <property type="match status" value="1"/>
</dbReference>
<dbReference type="InterPro" id="IPR014027">
    <property type="entry name" value="UDP-Glc/GDP-Man_DH_C"/>
</dbReference>
<dbReference type="Pfam" id="PF00984">
    <property type="entry name" value="UDPG_MGDP_dh"/>
    <property type="match status" value="1"/>
</dbReference>
<evidence type="ECO:0000259" key="10">
    <source>
        <dbReference type="SMART" id="SM00984"/>
    </source>
</evidence>
<proteinExistence type="inferred from homology"/>
<comment type="similarity">
    <text evidence="1 8">Belongs to the UDP-glucose/GDP-mannose dehydrogenase family.</text>
</comment>
<name>A0ABD6D6U9_9EURY</name>
<dbReference type="SUPFAM" id="SSF52413">
    <property type="entry name" value="UDP-glucose/GDP-mannose dehydrogenase C-terminal domain"/>
    <property type="match status" value="1"/>
</dbReference>
<dbReference type="Proteomes" id="UP001597052">
    <property type="component" value="Unassembled WGS sequence"/>
</dbReference>
<dbReference type="PIRSF" id="PIRSF000124">
    <property type="entry name" value="UDPglc_GDPman_dh"/>
    <property type="match status" value="1"/>
</dbReference>
<dbReference type="InterPro" id="IPR014026">
    <property type="entry name" value="UDP-Glc/GDP-Man_DH_dimer"/>
</dbReference>
<dbReference type="SMART" id="SM00984">
    <property type="entry name" value="UDPG_MGDP_dh_C"/>
    <property type="match status" value="1"/>
</dbReference>
<comment type="caution">
    <text evidence="11">The sequence shown here is derived from an EMBL/GenBank/DDBJ whole genome shotgun (WGS) entry which is preliminary data.</text>
</comment>
<dbReference type="SUPFAM" id="SSF51735">
    <property type="entry name" value="NAD(P)-binding Rossmann-fold domains"/>
    <property type="match status" value="1"/>
</dbReference>
<dbReference type="NCBIfam" id="TIGR03026">
    <property type="entry name" value="NDP-sugDHase"/>
    <property type="match status" value="1"/>
</dbReference>
<dbReference type="AlphaFoldDB" id="A0ABD6D6U9"/>
<feature type="compositionally biased region" description="Low complexity" evidence="9">
    <location>
        <begin position="460"/>
        <end position="478"/>
    </location>
</feature>
<evidence type="ECO:0000256" key="7">
    <source>
        <dbReference type="ARBA" id="ARBA00049130"/>
    </source>
</evidence>
<dbReference type="EMBL" id="JBHUDM010000002">
    <property type="protein sequence ID" value="MFD1641974.1"/>
    <property type="molecule type" value="Genomic_DNA"/>
</dbReference>
<evidence type="ECO:0000313" key="12">
    <source>
        <dbReference type="Proteomes" id="UP001597052"/>
    </source>
</evidence>
<reference evidence="11 12" key="1">
    <citation type="journal article" date="2019" name="Int. J. Syst. Evol. Microbiol.">
        <title>The Global Catalogue of Microorganisms (GCM) 10K type strain sequencing project: providing services to taxonomists for standard genome sequencing and annotation.</title>
        <authorList>
            <consortium name="The Broad Institute Genomics Platform"/>
            <consortium name="The Broad Institute Genome Sequencing Center for Infectious Disease"/>
            <person name="Wu L."/>
            <person name="Ma J."/>
        </authorList>
    </citation>
    <scope>NUCLEOTIDE SEQUENCE [LARGE SCALE GENOMIC DNA]</scope>
    <source>
        <strain evidence="11 12">CGMCC 1.10593</strain>
    </source>
</reference>
<dbReference type="Gene3D" id="3.40.50.720">
    <property type="entry name" value="NAD(P)-binding Rossmann-like Domain"/>
    <property type="match status" value="2"/>
</dbReference>